<sequence length="136" mass="14900">MKKSILILAAMFSFAVLFTACKETKKEEVKTEVNEDMESHEGHDHSSEEMASKDVYQCPMDCEKGKTYDAEGACPVCKMDLKVKSVDADSMHAEGCKCKEAGECKCEGGKCECKAEVALNEMECTKCEPGSCKCKA</sequence>
<evidence type="ECO:0000259" key="3">
    <source>
        <dbReference type="Pfam" id="PF19335"/>
    </source>
</evidence>
<dbReference type="PROSITE" id="PS51257">
    <property type="entry name" value="PROKAR_LIPOPROTEIN"/>
    <property type="match status" value="1"/>
</dbReference>
<reference evidence="4 5" key="1">
    <citation type="submission" date="2018-08" db="EMBL/GenBank/DDBJ databases">
        <title>Genomic Encyclopedia of Type Strains, Phase III (KMG-III): the genomes of soil and plant-associated and newly described type strains.</title>
        <authorList>
            <person name="Whitman W."/>
        </authorList>
    </citation>
    <scope>NUCLEOTIDE SEQUENCE [LARGE SCALE GENOMIC DNA]</scope>
    <source>
        <strain evidence="4 5">325-5</strain>
    </source>
</reference>
<organism evidence="4 5">
    <name type="scientific">Lutibacter oceani</name>
    <dbReference type="NCBI Taxonomy" id="1853311"/>
    <lineage>
        <taxon>Bacteria</taxon>
        <taxon>Pseudomonadati</taxon>
        <taxon>Bacteroidota</taxon>
        <taxon>Flavobacteriia</taxon>
        <taxon>Flavobacteriales</taxon>
        <taxon>Flavobacteriaceae</taxon>
        <taxon>Lutibacter</taxon>
    </lineage>
</organism>
<keyword evidence="2" id="KW-0732">Signal</keyword>
<dbReference type="EMBL" id="QTTQ01000009">
    <property type="protein sequence ID" value="REE82954.1"/>
    <property type="molecule type" value="Genomic_DNA"/>
</dbReference>
<feature type="domain" description="Heavy metal binding" evidence="3">
    <location>
        <begin position="55"/>
        <end position="82"/>
    </location>
</feature>
<keyword evidence="5" id="KW-1185">Reference proteome</keyword>
<dbReference type="GO" id="GO:0046872">
    <property type="term" value="F:metal ion binding"/>
    <property type="evidence" value="ECO:0007669"/>
    <property type="project" value="InterPro"/>
</dbReference>
<name>A0A3D9RZG3_9FLAO</name>
<feature type="signal peptide" evidence="2">
    <location>
        <begin position="1"/>
        <end position="19"/>
    </location>
</feature>
<gene>
    <name evidence="4" type="ORF">BX611_0230</name>
</gene>
<accession>A0A3D9RZG3</accession>
<dbReference type="RefSeq" id="WP_115877652.1">
    <property type="nucleotide sequence ID" value="NZ_QTTQ01000009.1"/>
</dbReference>
<dbReference type="InterPro" id="IPR045800">
    <property type="entry name" value="HMBD"/>
</dbReference>
<protein>
    <recommendedName>
        <fullName evidence="3">Heavy metal binding domain-containing protein</fullName>
    </recommendedName>
</protein>
<dbReference type="Proteomes" id="UP000256429">
    <property type="component" value="Unassembled WGS sequence"/>
</dbReference>
<proteinExistence type="predicted"/>
<evidence type="ECO:0000313" key="4">
    <source>
        <dbReference type="EMBL" id="REE82954.1"/>
    </source>
</evidence>
<dbReference type="OrthoDB" id="1523860at2"/>
<dbReference type="Pfam" id="PF19335">
    <property type="entry name" value="HMBD"/>
    <property type="match status" value="1"/>
</dbReference>
<evidence type="ECO:0000256" key="2">
    <source>
        <dbReference type="SAM" id="SignalP"/>
    </source>
</evidence>
<comment type="caution">
    <text evidence="4">The sequence shown here is derived from an EMBL/GenBank/DDBJ whole genome shotgun (WGS) entry which is preliminary data.</text>
</comment>
<feature type="chain" id="PRO_5017653348" description="Heavy metal binding domain-containing protein" evidence="2">
    <location>
        <begin position="20"/>
        <end position="136"/>
    </location>
</feature>
<evidence type="ECO:0000313" key="5">
    <source>
        <dbReference type="Proteomes" id="UP000256429"/>
    </source>
</evidence>
<evidence type="ECO:0000256" key="1">
    <source>
        <dbReference type="SAM" id="MobiDB-lite"/>
    </source>
</evidence>
<feature type="region of interest" description="Disordered" evidence="1">
    <location>
        <begin position="32"/>
        <end position="51"/>
    </location>
</feature>
<dbReference type="AlphaFoldDB" id="A0A3D9RZG3"/>